<dbReference type="Proteomes" id="UP001156779">
    <property type="component" value="Genome"/>
</dbReference>
<evidence type="ECO:0000259" key="7">
    <source>
        <dbReference type="PROSITE" id="PS50525"/>
    </source>
</evidence>
<dbReference type="EC" id="2.7.7.48" evidence="1"/>
<evidence type="ECO:0000256" key="2">
    <source>
        <dbReference type="ARBA" id="ARBA00018602"/>
    </source>
</evidence>
<dbReference type="GO" id="GO:0003968">
    <property type="term" value="F:RNA-directed RNA polymerase activity"/>
    <property type="evidence" value="ECO:0007669"/>
    <property type="project" value="UniProtKB-KW"/>
</dbReference>
<keyword evidence="8" id="KW-0548">Nucleotidyltransferase</keyword>
<organism evidence="8 9">
    <name type="scientific">Fushun phasmavirus 2</name>
    <dbReference type="NCBI Taxonomy" id="2905465"/>
    <lineage>
        <taxon>Viruses</taxon>
        <taxon>Riboviria</taxon>
        <taxon>Orthornavirae</taxon>
        <taxon>Negarnaviricota</taxon>
        <taxon>Polyploviricotina</taxon>
        <taxon>Bunyaviricetes</taxon>
        <taxon>Elliovirales</taxon>
        <taxon>Phasmaviridae</taxon>
        <taxon>Orthophasmavirus</taxon>
        <taxon>Orthophasmavirus fushunense</taxon>
    </lineage>
</organism>
<dbReference type="GO" id="GO:0039694">
    <property type="term" value="P:viral RNA genome replication"/>
    <property type="evidence" value="ECO:0007669"/>
    <property type="project" value="InterPro"/>
</dbReference>
<sequence>MNPKEEEEKTKRILAYRGRVDRLLAEHQRLKDSQYENIALRPYGHVDLVYRSLIDQLIERARSGIPYETAEACQDYSVLVETRHQVWVDFFERAIIKRRNKFTGKILNVNIMEVKVENFCRSLNIAFCPPDIANLCPDILYVSNRANTIIISDVAVTKQDVARLNSFKMGKYSGVIKYLKRMTSYDVQWIPAIIKEDGSNANEVMNQWLKFVELERNYVAFNQAIDMTNGVNNAINLLLQNCKNPHDVYMVIHEVQSSKDPIKIDMPHCRPTVEREQAQVDELTIGKWVKEVTDKEMRDGYFDKSYDDTENAFIKLEESYRFETDTNGHILKNTNGDPIRKKTMAPKSTLKVIAQTEDIEEKSGHALIRDYIEDIHTITKHDNLDIGTYVTQLLPTTNQLKMMSEFKKVPLDNSTQKANRVFGEYQYEMLPNKGNVLFSDTMVKLSKGKKNSNVKWTPQSTNPDDWLDHFNFINDSMYNLGSPSNKKPFLDSEWDASTHFENQCTDYEREQYDYVRHTNGAQLCQAVSNLYQRLMHMNTSQGMKDNIYIPPNGAFIAIIPKEHAPISSKDCNLPFIFLTRTRSGRMCRYEYEYSFRTKHYTYYVSKLCRMAISKLESWDQAGYRLVACASYLLGRCRPLIACREMLIGTLTYFMIDNHQKTSEYLDLLKYVSFMPFSDIHRLSKLIQDKFSVIMKTQLNSWTLMKMMQFMKELSDIGKINATKPKIVISNGLMTRSSFGMSMTLPSFINNDIRHRSAESYIEEVTMLNIVRPKHLYGSQFMDKSLTDTAKWNNEYKAECNKYGNWLVDGRGLVGEPYPFDSKFAFCRDAILIALDHARTNLPISANQLVKSLSKSSYTSFMHYNCSLRGCTKEVKDRTTPNDYHTTSLESCINFYKAKGYDDKKCTASAVATDFLNSGDPMSFSMSEKDQRGGGRPISTPTLGTKALLMMVEKPEQEIGKLTKNNILVEKKNKLKEQSEAYKNLVTEATLSKFTKIYQLTEDQTKFSENDNTRKFIPYINNNHILDKQTRQYQILGINKLIGREHLVHRQPVEIAKDPQLAEYKLKVHNGCKAIIGWPQGMLNNISTSIHSIADTWITHLYNRMYPNNKVKAKGLVHSDDSWVTVACNDLADFKRYAIFRKVAKKLFCLKLNEKKLWGSKYMGELVSNYNINGNVHLPVSKTVANSLTNILFQNWVIDSHNQVSSLQQAYRNGANLATIILMKTILRQQLLDSYVVKGMHKRLISLLPIELGGFPSESAFELAVNGVNCHYMHLAEHYMAHPDSDETKICTRAVMMSIEKNISKKEEVSSKYKKVVTTKVDEKDKKKPRFDDSINEDDYEMTGVAHKGDIFTAIRHLLPKTKKMSKTVEAIKSLPFEETKLEMVVTRPNLLKDALGNLKSQTKTMLYDLAADHYTQNTRRLAISQAIQSSGRVLKLGEYKPCTFNEMYDTLLKLNKYDGEWHETLRIAFDDDTVIPNICNSIINHSDYNPIITDHRKIINVMPSVEDNYKTQCTMQHVLLRIIDDDRRRRGIDSSLLLTHSTGVEDEALLTSDAKAIRDRFKCYFEVYEVEYACNLIMRQYMMRTKSRIFMQPYLKNDSEVTFLCDLYGKTICSTQDYRVVIDYTIKGPKTKPDVKIESLYTVAVLNTVYRGLFPARKIQGVSIQQILKDIDIAKLSNDELLKLAILRKIHLSDESLFEYYSKNKEYVERYDKAQKWNGRLKRWVGGYDVTCAMGGCVLRIIRDDTGVSIMSNEVNVTNILMVLHAFVNQSFRYVSYSNPQLWHQCPELEGSLKDSTLYLSCYTGQMSTITHSRCGKSIPFDLDKSLVKPDVIRVVGTQEIHLKENLRVVYTKVNDKERRIGSARQGLRCPLANQISITPGMLDGLMTQSLLTNNLISSITRGSYDNNEIGDYKNALFKSNMGMSVGPVVGFIGSVIEIITKVDIGYDFARLAEEIEKPQVIVVEDMTPANMAILHDAPTHLSTEPEDCTHLLEEFIGPEVVYQKKLTPAKNIRRICAKVIYNTISDNMVTEILNKVMKVPRIRKEIMVMINENPSFADPNVKHTDLEVLDDMEEIVQKCEQEDVYGIILAFGLDNPETLIKYITRDQLIKPVITNNYRESSQYAYKFENELYRVLKFDHVDMTIDPLNDIVNIANMRV</sequence>
<keyword evidence="8" id="KW-0696">RNA-directed RNA polymerase</keyword>
<evidence type="ECO:0000256" key="6">
    <source>
        <dbReference type="ARBA" id="ARBA00031012"/>
    </source>
</evidence>
<evidence type="ECO:0000256" key="5">
    <source>
        <dbReference type="ARBA" id="ARBA00030436"/>
    </source>
</evidence>
<name>A0A8K1XFF1_9VIRU</name>
<reference evidence="8 9" key="1">
    <citation type="submission" date="2021-05" db="EMBL/GenBank/DDBJ databases">
        <authorList>
            <person name="Feng G."/>
        </authorList>
    </citation>
    <scope>NUCLEOTIDE SEQUENCE [LARGE SCALE GENOMIC DNA]</scope>
    <source>
        <strain evidence="8">HFSFS190</strain>
    </source>
</reference>
<evidence type="ECO:0000256" key="3">
    <source>
        <dbReference type="ARBA" id="ARBA00022679"/>
    </source>
</evidence>
<dbReference type="InterPro" id="IPR007099">
    <property type="entry name" value="RNA-dir_pol_NSvirus"/>
</dbReference>
<evidence type="ECO:0000256" key="1">
    <source>
        <dbReference type="ARBA" id="ARBA00012494"/>
    </source>
</evidence>
<proteinExistence type="predicted"/>
<evidence type="ECO:0000313" key="9">
    <source>
        <dbReference type="Proteomes" id="UP001156779"/>
    </source>
</evidence>
<dbReference type="EMBL" id="MZ210010">
    <property type="protein sequence ID" value="UHM27634.1"/>
    <property type="molecule type" value="Viral_cRNA"/>
</dbReference>
<evidence type="ECO:0000256" key="4">
    <source>
        <dbReference type="ARBA" id="ARBA00030285"/>
    </source>
</evidence>
<evidence type="ECO:0000313" key="8">
    <source>
        <dbReference type="EMBL" id="UHM27634.1"/>
    </source>
</evidence>
<dbReference type="PROSITE" id="PS50525">
    <property type="entry name" value="RDRP_SSRNA_NEG_SEG"/>
    <property type="match status" value="1"/>
</dbReference>
<gene>
    <name evidence="8" type="ORF">FPV2s1_gp1</name>
</gene>
<accession>A0A8K1XFF1</accession>
<keyword evidence="9" id="KW-1185">Reference proteome</keyword>
<feature type="domain" description="RdRp catalytic" evidence="7">
    <location>
        <begin position="984"/>
        <end position="1157"/>
    </location>
</feature>
<protein>
    <recommendedName>
        <fullName evidence="2">RNA-directed RNA polymerase L</fullName>
        <ecNumber evidence="1">2.7.7.48</ecNumber>
    </recommendedName>
    <alternativeName>
        <fullName evidence="4">Large structural protein</fullName>
    </alternativeName>
    <alternativeName>
        <fullName evidence="6">Replicase</fullName>
    </alternativeName>
    <alternativeName>
        <fullName evidence="5">Transcriptase</fullName>
    </alternativeName>
</protein>
<keyword evidence="3" id="KW-0808">Transferase</keyword>